<dbReference type="EMBL" id="MVCE01000002">
    <property type="protein sequence ID" value="PGF34886.1"/>
    <property type="molecule type" value="Genomic_DNA"/>
</dbReference>
<proteinExistence type="predicted"/>
<sequence length="67" mass="7285">MFVGGVIIACYVHVHMLGGGLVDLLEEFLRLFCSVVPVDRGDHRSVVNIQCGEQAHCLAVWSIVSTS</sequence>
<accession>A0A8B2VJ19</accession>
<reference evidence="1 2" key="1">
    <citation type="submission" date="2017-02" db="EMBL/GenBank/DDBJ databases">
        <title>Prevalence of linear plasmids in Cutibacterium acnes isolates obtained from cancerous prostatic tissue.</title>
        <authorList>
            <person name="Davidsson S."/>
            <person name="Bruggemann H."/>
        </authorList>
    </citation>
    <scope>NUCLEOTIDE SEQUENCE [LARGE SCALE GENOMIC DNA]</scope>
    <source>
        <strain evidence="1 2">11-78</strain>
    </source>
</reference>
<evidence type="ECO:0000313" key="2">
    <source>
        <dbReference type="Proteomes" id="UP000226191"/>
    </source>
</evidence>
<gene>
    <name evidence="1" type="ORF">B1B09_04505</name>
</gene>
<dbReference type="AlphaFoldDB" id="A0A8B2VJ19"/>
<dbReference type="Proteomes" id="UP000226191">
    <property type="component" value="Unassembled WGS sequence"/>
</dbReference>
<protein>
    <submittedName>
        <fullName evidence="1">Uncharacterized protein</fullName>
    </submittedName>
</protein>
<evidence type="ECO:0000313" key="1">
    <source>
        <dbReference type="EMBL" id="PGF34886.1"/>
    </source>
</evidence>
<comment type="caution">
    <text evidence="1">The sequence shown here is derived from an EMBL/GenBank/DDBJ whole genome shotgun (WGS) entry which is preliminary data.</text>
</comment>
<organism evidence="1 2">
    <name type="scientific">Cutibacterium acnes</name>
    <name type="common">Propionibacterium acnes</name>
    <dbReference type="NCBI Taxonomy" id="1747"/>
    <lineage>
        <taxon>Bacteria</taxon>
        <taxon>Bacillati</taxon>
        <taxon>Actinomycetota</taxon>
        <taxon>Actinomycetes</taxon>
        <taxon>Propionibacteriales</taxon>
        <taxon>Propionibacteriaceae</taxon>
        <taxon>Cutibacterium</taxon>
    </lineage>
</organism>
<name>A0A8B2VJ19_CUTAC</name>